<gene>
    <name evidence="1" type="ORF">Acj133p034</name>
</gene>
<proteinExistence type="predicted"/>
<dbReference type="KEGG" id="vg:10323021"/>
<name>D9I600_9CAUD</name>
<evidence type="ECO:0000313" key="1">
    <source>
        <dbReference type="EMBL" id="ADJ19381.1"/>
    </source>
</evidence>
<accession>D9I600</accession>
<dbReference type="Proteomes" id="UP000000330">
    <property type="component" value="Segment"/>
</dbReference>
<organism evidence="1 2">
    <name type="scientific">Acinetobacter phage 133</name>
    <dbReference type="NCBI Taxonomy" id="2919552"/>
    <lineage>
        <taxon>Viruses</taxon>
        <taxon>Duplodnaviria</taxon>
        <taxon>Heunggongvirae</taxon>
        <taxon>Uroviricota</taxon>
        <taxon>Caudoviricetes</taxon>
        <taxon>Pantevenvirales</taxon>
        <taxon>Straboviridae</taxon>
        <taxon>Tevenvirinae</taxon>
        <taxon>Centumtrigintavirus</taxon>
        <taxon>Centumtrigintavirus cv133</taxon>
        <taxon>Acinetobacter virus 133</taxon>
    </lineage>
</organism>
<evidence type="ECO:0000313" key="2">
    <source>
        <dbReference type="Proteomes" id="UP000000330"/>
    </source>
</evidence>
<sequence>MAIIKAIKKPVLIEAVVWTGTLESFNEIRTFMDLSLGDVFPDYWKEHGPDAKYMGGYAISTLEGQMVASIGDYIIKGVNGEFYPCKPDIFEKTYEIQSL</sequence>
<dbReference type="RefSeq" id="YP_004300615.1">
    <property type="nucleotide sequence ID" value="NC_015250.1"/>
</dbReference>
<reference evidence="1 2" key="1">
    <citation type="journal article" date="2010" name="Virol. J.">
        <title>Genomes of the T4-related bacteriophages as windows on microbial genome evolution.</title>
        <authorList>
            <person name="Petrov V.M."/>
            <person name="Ratnayaka S."/>
            <person name="Nolan J.M."/>
            <person name="Miller E.S."/>
            <person name="Karam J.D."/>
        </authorList>
    </citation>
    <scope>NUCLEOTIDE SEQUENCE [LARGE SCALE GENOMIC DNA]</scope>
    <source>
        <strain evidence="1">Acj133</strain>
    </source>
</reference>
<evidence type="ECO:0008006" key="3">
    <source>
        <dbReference type="Google" id="ProtNLM"/>
    </source>
</evidence>
<dbReference type="GeneID" id="10323021"/>
<keyword evidence="2" id="KW-1185">Reference proteome</keyword>
<dbReference type="EMBL" id="HM114315">
    <property type="protein sequence ID" value="ADJ19381.1"/>
    <property type="molecule type" value="Genomic_DNA"/>
</dbReference>
<protein>
    <recommendedName>
        <fullName evidence="3">Phage protein</fullName>
    </recommendedName>
</protein>